<dbReference type="InterPro" id="IPR055178">
    <property type="entry name" value="RsdA/BaiN/AoA(So)-like_dom"/>
</dbReference>
<evidence type="ECO:0000313" key="6">
    <source>
        <dbReference type="EMBL" id="MFC5651883.1"/>
    </source>
</evidence>
<dbReference type="Gene3D" id="3.50.50.60">
    <property type="entry name" value="FAD/NAD(P)-binding domain"/>
    <property type="match status" value="1"/>
</dbReference>
<dbReference type="Pfam" id="PF22780">
    <property type="entry name" value="HI0933_like_1st"/>
    <property type="match status" value="1"/>
</dbReference>
<keyword evidence="7" id="KW-1185">Reference proteome</keyword>
<evidence type="ECO:0000259" key="5">
    <source>
        <dbReference type="Pfam" id="PF22780"/>
    </source>
</evidence>
<protein>
    <submittedName>
        <fullName evidence="6">NAD(P)/FAD-dependent oxidoreductase</fullName>
    </submittedName>
</protein>
<accession>A0ABW0W161</accession>
<comment type="caution">
    <text evidence="6">The sequence shown here is derived from an EMBL/GenBank/DDBJ whole genome shotgun (WGS) entry which is preliminary data.</text>
</comment>
<dbReference type="EMBL" id="JBHSOW010000081">
    <property type="protein sequence ID" value="MFC5651883.1"/>
    <property type="molecule type" value="Genomic_DNA"/>
</dbReference>
<dbReference type="PRINTS" id="PR00411">
    <property type="entry name" value="PNDRDTASEI"/>
</dbReference>
<evidence type="ECO:0000256" key="3">
    <source>
        <dbReference type="ARBA" id="ARBA00022827"/>
    </source>
</evidence>
<dbReference type="RefSeq" id="WP_379190517.1">
    <property type="nucleotide sequence ID" value="NZ_JBHSOW010000081.1"/>
</dbReference>
<feature type="domain" description="RsdA/BaiN/AoA(So)-like Rossmann fold-like" evidence="4">
    <location>
        <begin position="4"/>
        <end position="413"/>
    </location>
</feature>
<dbReference type="InterPro" id="IPR004792">
    <property type="entry name" value="BaiN-like"/>
</dbReference>
<evidence type="ECO:0000256" key="1">
    <source>
        <dbReference type="ARBA" id="ARBA00001974"/>
    </source>
</evidence>
<evidence type="ECO:0000259" key="4">
    <source>
        <dbReference type="Pfam" id="PF03486"/>
    </source>
</evidence>
<dbReference type="InterPro" id="IPR023166">
    <property type="entry name" value="BaiN-like_dom_sf"/>
</dbReference>
<organism evidence="6 7">
    <name type="scientific">Paenibacillus solisilvae</name>
    <dbReference type="NCBI Taxonomy" id="2486751"/>
    <lineage>
        <taxon>Bacteria</taxon>
        <taxon>Bacillati</taxon>
        <taxon>Bacillota</taxon>
        <taxon>Bacilli</taxon>
        <taxon>Bacillales</taxon>
        <taxon>Paenibacillaceae</taxon>
        <taxon>Paenibacillus</taxon>
    </lineage>
</organism>
<keyword evidence="2" id="KW-0285">Flavoprotein</keyword>
<dbReference type="SUPFAM" id="SSF51905">
    <property type="entry name" value="FAD/NAD(P)-binding domain"/>
    <property type="match status" value="1"/>
</dbReference>
<comment type="cofactor">
    <cofactor evidence="1">
        <name>FAD</name>
        <dbReference type="ChEBI" id="CHEBI:57692"/>
    </cofactor>
</comment>
<dbReference type="Gene3D" id="1.10.8.260">
    <property type="entry name" value="HI0933 insert domain-like"/>
    <property type="match status" value="1"/>
</dbReference>
<reference evidence="7" key="1">
    <citation type="journal article" date="2019" name="Int. J. Syst. Evol. Microbiol.">
        <title>The Global Catalogue of Microorganisms (GCM) 10K type strain sequencing project: providing services to taxonomists for standard genome sequencing and annotation.</title>
        <authorList>
            <consortium name="The Broad Institute Genomics Platform"/>
            <consortium name="The Broad Institute Genome Sequencing Center for Infectious Disease"/>
            <person name="Wu L."/>
            <person name="Ma J."/>
        </authorList>
    </citation>
    <scope>NUCLEOTIDE SEQUENCE [LARGE SCALE GENOMIC DNA]</scope>
    <source>
        <strain evidence="7">CGMCC 1.3240</strain>
    </source>
</reference>
<proteinExistence type="predicted"/>
<gene>
    <name evidence="6" type="ORF">ACFPYJ_22725</name>
</gene>
<dbReference type="Gene3D" id="2.40.30.10">
    <property type="entry name" value="Translation factors"/>
    <property type="match status" value="1"/>
</dbReference>
<dbReference type="InterPro" id="IPR036188">
    <property type="entry name" value="FAD/NAD-bd_sf"/>
</dbReference>
<feature type="domain" description="RsdA/BaiN/AoA(So)-like insert" evidence="5">
    <location>
        <begin position="193"/>
        <end position="360"/>
    </location>
</feature>
<name>A0ABW0W161_9BACL</name>
<sequence>MKYDVIVIGGGSAGLMASIAASESGNQVLLIDKGDKLGRKLGISGGGRCNVTNNKELDDLIKHIPGNGRFLHSAFSTFSNRDIVHFFENLGIALKEEDNGRMFPVSDKAKTVVDALVSQIKRQGVAIRTNSPIQEILYVEGQVSGVVLRSGEMIPAKRVIVASGGKSVPQTGSTGDGYAWAEKAGHTITELFPTEVPLTSNEPFIQSKELQGLSLRDVSLSVWNPKDKKIIEHQGDMLFTHFGISGPIALRCSQFVVKALKQFQAGNIIVSIDLLPDRSLDQVYTESLRLAEDEPKKAIKNVMKGYIPERLIPILLSKAELSENLTYDNIPRQNWMKLAGLIKRFPIRVYGTLSIEDAFVTGGGVSLKEINPKTMESRLMSGLYFCGEILDVHGYTGGYNITAAFSTGYTAGRHAVSSLE</sequence>
<evidence type="ECO:0000256" key="2">
    <source>
        <dbReference type="ARBA" id="ARBA00022630"/>
    </source>
</evidence>
<dbReference type="SUPFAM" id="SSF160996">
    <property type="entry name" value="HI0933 insert domain-like"/>
    <property type="match status" value="1"/>
</dbReference>
<dbReference type="NCBIfam" id="TIGR00275">
    <property type="entry name" value="aminoacetone oxidase family FAD-binding enzyme"/>
    <property type="match status" value="1"/>
</dbReference>
<evidence type="ECO:0000313" key="7">
    <source>
        <dbReference type="Proteomes" id="UP001596047"/>
    </source>
</evidence>
<dbReference type="PRINTS" id="PR00368">
    <property type="entry name" value="FADPNR"/>
</dbReference>
<dbReference type="Proteomes" id="UP001596047">
    <property type="component" value="Unassembled WGS sequence"/>
</dbReference>
<dbReference type="PANTHER" id="PTHR42887">
    <property type="entry name" value="OS12G0638800 PROTEIN"/>
    <property type="match status" value="1"/>
</dbReference>
<dbReference type="PANTHER" id="PTHR42887:SF2">
    <property type="entry name" value="OS12G0638800 PROTEIN"/>
    <property type="match status" value="1"/>
</dbReference>
<keyword evidence="3" id="KW-0274">FAD</keyword>
<dbReference type="InterPro" id="IPR057661">
    <property type="entry name" value="RsdA/BaiN/AoA(So)_Rossmann"/>
</dbReference>
<dbReference type="Pfam" id="PF03486">
    <property type="entry name" value="HI0933_like"/>
    <property type="match status" value="1"/>
</dbReference>